<feature type="transmembrane region" description="Helical" evidence="1">
    <location>
        <begin position="21"/>
        <end position="39"/>
    </location>
</feature>
<dbReference type="EMBL" id="JBHRXI010000049">
    <property type="protein sequence ID" value="MFC3616371.1"/>
    <property type="molecule type" value="Genomic_DNA"/>
</dbReference>
<gene>
    <name evidence="2" type="ORF">ACFORG_21725</name>
</gene>
<evidence type="ECO:0000313" key="2">
    <source>
        <dbReference type="EMBL" id="MFC3616371.1"/>
    </source>
</evidence>
<reference evidence="3" key="1">
    <citation type="journal article" date="2019" name="Int. J. Syst. Evol. Microbiol.">
        <title>The Global Catalogue of Microorganisms (GCM) 10K type strain sequencing project: providing services to taxonomists for standard genome sequencing and annotation.</title>
        <authorList>
            <consortium name="The Broad Institute Genomics Platform"/>
            <consortium name="The Broad Institute Genome Sequencing Center for Infectious Disease"/>
            <person name="Wu L."/>
            <person name="Ma J."/>
        </authorList>
    </citation>
    <scope>NUCLEOTIDE SEQUENCE [LARGE SCALE GENOMIC DNA]</scope>
    <source>
        <strain evidence="3">KCTC 42911</strain>
    </source>
</reference>
<keyword evidence="3" id="KW-1185">Reference proteome</keyword>
<dbReference type="RefSeq" id="WP_386737684.1">
    <property type="nucleotide sequence ID" value="NZ_JBHRXI010000049.1"/>
</dbReference>
<evidence type="ECO:0000313" key="3">
    <source>
        <dbReference type="Proteomes" id="UP001595629"/>
    </source>
</evidence>
<accession>A0ABV7TMB9</accession>
<proteinExistence type="predicted"/>
<dbReference type="Proteomes" id="UP001595629">
    <property type="component" value="Unassembled WGS sequence"/>
</dbReference>
<keyword evidence="1" id="KW-0812">Transmembrane</keyword>
<evidence type="ECO:0000256" key="1">
    <source>
        <dbReference type="SAM" id="Phobius"/>
    </source>
</evidence>
<name>A0ABV7TMB9_9RHOB</name>
<comment type="caution">
    <text evidence="2">The sequence shown here is derived from an EMBL/GenBank/DDBJ whole genome shotgun (WGS) entry which is preliminary data.</text>
</comment>
<organism evidence="2 3">
    <name type="scientific">Lutimaribacter marinistellae</name>
    <dbReference type="NCBI Taxonomy" id="1820329"/>
    <lineage>
        <taxon>Bacteria</taxon>
        <taxon>Pseudomonadati</taxon>
        <taxon>Pseudomonadota</taxon>
        <taxon>Alphaproteobacteria</taxon>
        <taxon>Rhodobacterales</taxon>
        <taxon>Roseobacteraceae</taxon>
        <taxon>Lutimaribacter</taxon>
    </lineage>
</organism>
<sequence length="41" mass="4624">MQVLQHSYRGLSLVMELNWDRILYVGMIALALVAGAWLGSF</sequence>
<keyword evidence="1" id="KW-1133">Transmembrane helix</keyword>
<protein>
    <submittedName>
        <fullName evidence="2">Uncharacterized protein</fullName>
    </submittedName>
</protein>
<keyword evidence="1" id="KW-0472">Membrane</keyword>